<keyword evidence="3" id="KW-1185">Reference proteome</keyword>
<dbReference type="Proteomes" id="UP001295684">
    <property type="component" value="Unassembled WGS sequence"/>
</dbReference>
<comment type="caution">
    <text evidence="2">The sequence shown here is derived from an EMBL/GenBank/DDBJ whole genome shotgun (WGS) entry which is preliminary data.</text>
</comment>
<evidence type="ECO:0000313" key="2">
    <source>
        <dbReference type="EMBL" id="CAI2362947.1"/>
    </source>
</evidence>
<feature type="region of interest" description="Disordered" evidence="1">
    <location>
        <begin position="186"/>
        <end position="227"/>
    </location>
</feature>
<accession>A0AAD1U976</accession>
<proteinExistence type="predicted"/>
<dbReference type="AlphaFoldDB" id="A0AAD1U976"/>
<evidence type="ECO:0000313" key="3">
    <source>
        <dbReference type="Proteomes" id="UP001295684"/>
    </source>
</evidence>
<sequence length="249" mass="28447">MKDLSNQVQLRRFKNLSRQCSANLGVKKRESTMSLKSCHSVQGYKVDKTMIKNTLSRNLNISMAENCAFSRDSSRVNQIPLKSEGLASFHDYDHMKITNDSSLGQILQNINLQLEGSKFDNLAKIKSKTRRKFRVIKPKHKARKDDSSSSKVLQKLKIIKLKKRFQQSFKDSSVLLPNVQSLLMPTSNAQRDNNRDLSTNSSLAKEMSDVSSIQSEESKRNTRRSLNDCPLDVNKKVLRMKSSFSNKFI</sequence>
<gene>
    <name evidence="2" type="ORF">ECRASSUSDP1_LOCUS4277</name>
</gene>
<evidence type="ECO:0000256" key="1">
    <source>
        <dbReference type="SAM" id="MobiDB-lite"/>
    </source>
</evidence>
<organism evidence="2 3">
    <name type="scientific">Euplotes crassus</name>
    <dbReference type="NCBI Taxonomy" id="5936"/>
    <lineage>
        <taxon>Eukaryota</taxon>
        <taxon>Sar</taxon>
        <taxon>Alveolata</taxon>
        <taxon>Ciliophora</taxon>
        <taxon>Intramacronucleata</taxon>
        <taxon>Spirotrichea</taxon>
        <taxon>Hypotrichia</taxon>
        <taxon>Euplotida</taxon>
        <taxon>Euplotidae</taxon>
        <taxon>Moneuplotes</taxon>
    </lineage>
</organism>
<feature type="compositionally biased region" description="Polar residues" evidence="1">
    <location>
        <begin position="186"/>
        <end position="215"/>
    </location>
</feature>
<reference evidence="2" key="1">
    <citation type="submission" date="2023-07" db="EMBL/GenBank/DDBJ databases">
        <authorList>
            <consortium name="AG Swart"/>
            <person name="Singh M."/>
            <person name="Singh A."/>
            <person name="Seah K."/>
            <person name="Emmerich C."/>
        </authorList>
    </citation>
    <scope>NUCLEOTIDE SEQUENCE</scope>
    <source>
        <strain evidence="2">DP1</strain>
    </source>
</reference>
<dbReference type="EMBL" id="CAMPGE010004106">
    <property type="protein sequence ID" value="CAI2362947.1"/>
    <property type="molecule type" value="Genomic_DNA"/>
</dbReference>
<name>A0AAD1U976_EUPCR</name>
<protein>
    <submittedName>
        <fullName evidence="2">Uncharacterized protein</fullName>
    </submittedName>
</protein>